<keyword evidence="2" id="KW-1185">Reference proteome</keyword>
<gene>
    <name evidence="1" type="ORF">BTW07_05665</name>
</gene>
<accession>A0A1Q8SUJ1</accession>
<evidence type="ECO:0000313" key="2">
    <source>
        <dbReference type="Proteomes" id="UP000186878"/>
    </source>
</evidence>
<dbReference type="AlphaFoldDB" id="A0A1Q8SUJ1"/>
<evidence type="ECO:0008006" key="3">
    <source>
        <dbReference type="Google" id="ProtNLM"/>
    </source>
</evidence>
<dbReference type="OrthoDB" id="8566531at2"/>
<dbReference type="STRING" id="404433.BTW07_05665"/>
<protein>
    <recommendedName>
        <fullName evidence="3">Phage tail protein</fullName>
    </recommendedName>
</protein>
<dbReference type="Pfam" id="PF06528">
    <property type="entry name" value="Phage_P2_GpE"/>
    <property type="match status" value="1"/>
</dbReference>
<name>A0A1Q8SUJ1_9GAMM</name>
<organism evidence="1 2">
    <name type="scientific">Salinicola socius</name>
    <dbReference type="NCBI Taxonomy" id="404433"/>
    <lineage>
        <taxon>Bacteria</taxon>
        <taxon>Pseudomonadati</taxon>
        <taxon>Pseudomonadota</taxon>
        <taxon>Gammaproteobacteria</taxon>
        <taxon>Oceanospirillales</taxon>
        <taxon>Halomonadaceae</taxon>
        <taxon>Salinicola</taxon>
    </lineage>
</organism>
<proteinExistence type="predicted"/>
<comment type="caution">
    <text evidence="1">The sequence shown here is derived from an EMBL/GenBank/DDBJ whole genome shotgun (WGS) entry which is preliminary data.</text>
</comment>
<dbReference type="Proteomes" id="UP000186878">
    <property type="component" value="Unassembled WGS sequence"/>
</dbReference>
<dbReference type="RefSeq" id="WP_075569198.1">
    <property type="nucleotide sequence ID" value="NZ_MSDO01000005.1"/>
</dbReference>
<dbReference type="EMBL" id="MSDO01000005">
    <property type="protein sequence ID" value="OLO05101.1"/>
    <property type="molecule type" value="Genomic_DNA"/>
</dbReference>
<evidence type="ECO:0000313" key="1">
    <source>
        <dbReference type="EMBL" id="OLO05101.1"/>
    </source>
</evidence>
<sequence length="43" mass="5124">MADLAMVFHWTPSDMDAMSLEELTEWRERARLRHDPPKKAPTR</sequence>
<reference evidence="1 2" key="1">
    <citation type="submission" date="2016-12" db="EMBL/GenBank/DDBJ databases">
        <title>Draft genome sequences of strains Salinicola socius SMB35, Salinicola sp. MH3R3-1 and Chromohalobacter sp. SMB17 from the Verkhnekamsk potash mining region of Russia.</title>
        <authorList>
            <person name="Mavrodi D.V."/>
            <person name="Olsson B.E."/>
            <person name="Korsakova E.S."/>
            <person name="Pyankova A."/>
            <person name="Mavrodi O.V."/>
            <person name="Plotnikova E.G."/>
        </authorList>
    </citation>
    <scope>NUCLEOTIDE SEQUENCE [LARGE SCALE GENOMIC DNA]</scope>
    <source>
        <strain evidence="1 2">SMB35</strain>
    </source>
</reference>
<dbReference type="InterPro" id="IPR009493">
    <property type="entry name" value="P2_GpE"/>
</dbReference>